<comment type="caution">
    <text evidence="1">The sequence shown here is derived from an EMBL/GenBank/DDBJ whole genome shotgun (WGS) entry which is preliminary data.</text>
</comment>
<evidence type="ECO:0000313" key="1">
    <source>
        <dbReference type="EMBL" id="KAH7910634.1"/>
    </source>
</evidence>
<dbReference type="EMBL" id="MU267706">
    <property type="protein sequence ID" value="KAH7910634.1"/>
    <property type="molecule type" value="Genomic_DNA"/>
</dbReference>
<keyword evidence="2" id="KW-1185">Reference proteome</keyword>
<gene>
    <name evidence="1" type="ORF">BJ138DRAFT_1064855</name>
</gene>
<accession>A0ACB8ABK6</accession>
<evidence type="ECO:0000313" key="2">
    <source>
        <dbReference type="Proteomes" id="UP000790377"/>
    </source>
</evidence>
<reference evidence="1" key="1">
    <citation type="journal article" date="2021" name="New Phytol.">
        <title>Evolutionary innovations through gain and loss of genes in the ectomycorrhizal Boletales.</title>
        <authorList>
            <person name="Wu G."/>
            <person name="Miyauchi S."/>
            <person name="Morin E."/>
            <person name="Kuo A."/>
            <person name="Drula E."/>
            <person name="Varga T."/>
            <person name="Kohler A."/>
            <person name="Feng B."/>
            <person name="Cao Y."/>
            <person name="Lipzen A."/>
            <person name="Daum C."/>
            <person name="Hundley H."/>
            <person name="Pangilinan J."/>
            <person name="Johnson J."/>
            <person name="Barry K."/>
            <person name="LaButti K."/>
            <person name="Ng V."/>
            <person name="Ahrendt S."/>
            <person name="Min B."/>
            <person name="Choi I.G."/>
            <person name="Park H."/>
            <person name="Plett J.M."/>
            <person name="Magnuson J."/>
            <person name="Spatafora J.W."/>
            <person name="Nagy L.G."/>
            <person name="Henrissat B."/>
            <person name="Grigoriev I.V."/>
            <person name="Yang Z.L."/>
            <person name="Xu J."/>
            <person name="Martin F.M."/>
        </authorList>
    </citation>
    <scope>NUCLEOTIDE SEQUENCE</scope>
    <source>
        <strain evidence="1">ATCC 28755</strain>
    </source>
</reference>
<proteinExistence type="predicted"/>
<dbReference type="Proteomes" id="UP000790377">
    <property type="component" value="Unassembled WGS sequence"/>
</dbReference>
<protein>
    <submittedName>
        <fullName evidence="1">Uncharacterized protein</fullName>
    </submittedName>
</protein>
<organism evidence="1 2">
    <name type="scientific">Hygrophoropsis aurantiaca</name>
    <dbReference type="NCBI Taxonomy" id="72124"/>
    <lineage>
        <taxon>Eukaryota</taxon>
        <taxon>Fungi</taxon>
        <taxon>Dikarya</taxon>
        <taxon>Basidiomycota</taxon>
        <taxon>Agaricomycotina</taxon>
        <taxon>Agaricomycetes</taxon>
        <taxon>Agaricomycetidae</taxon>
        <taxon>Boletales</taxon>
        <taxon>Coniophorineae</taxon>
        <taxon>Hygrophoropsidaceae</taxon>
        <taxon>Hygrophoropsis</taxon>
    </lineage>
</organism>
<sequence length="338" mass="34217">MFSSFAFATLASLIAAAQAAQFNVTVGGGPLTFNPSNVNANPGDIVIFTFKQANHTATQSTLANPCQMAPGGFDSGFMPVSASNTDGPFPAAQFTVQNTNPVWVYCRQANHCQQGMVFAINPGDKFAAFQAAAMSGGSASAPPSTSTAPPPSGTSSAGSSAPTTGTGVDHKVVVGGSSLVYNPSNISANVGDTVTFQFMQKNHTATQSTFADPCRALTLTSTSGQIGIDSGFMPVAADATTFPTYTFTVNDTTPIWVYCKQTGHCGQGMVFSVNAVESGPNNYAAFKANAMRLNGTSTSASSAPSQTGTGKSGGAAPGLGQSAGALAVMLSAVFGMML</sequence>
<name>A0ACB8ABK6_9AGAM</name>